<evidence type="ECO:0000256" key="11">
    <source>
        <dbReference type="ARBA" id="ARBA00049902"/>
    </source>
</evidence>
<evidence type="ECO:0000256" key="12">
    <source>
        <dbReference type="SAM" id="SignalP"/>
    </source>
</evidence>
<comment type="caution">
    <text evidence="15">The sequence shown here is derived from an EMBL/GenBank/DDBJ whole genome shotgun (WGS) entry which is preliminary data.</text>
</comment>
<dbReference type="GO" id="GO:0009252">
    <property type="term" value="P:peptidoglycan biosynthetic process"/>
    <property type="evidence" value="ECO:0007669"/>
    <property type="project" value="InterPro"/>
</dbReference>
<protein>
    <recommendedName>
        <fullName evidence="10">peptidoglycan glycosyltransferase</fullName>
        <ecNumber evidence="10">2.4.99.28</ecNumber>
    </recommendedName>
</protein>
<evidence type="ECO:0000256" key="8">
    <source>
        <dbReference type="ARBA" id="ARBA00022801"/>
    </source>
</evidence>
<dbReference type="InterPro" id="IPR012338">
    <property type="entry name" value="Beta-lactam/transpept-like"/>
</dbReference>
<proteinExistence type="inferred from homology"/>
<reference evidence="15 16" key="1">
    <citation type="submission" date="2017-10" db="EMBL/GenBank/DDBJ databases">
        <title>Draft genome of Longimonas halophila.</title>
        <authorList>
            <person name="Goh K.M."/>
            <person name="Shamsir M.S."/>
            <person name="Lim S.W."/>
        </authorList>
    </citation>
    <scope>NUCLEOTIDE SEQUENCE [LARGE SCALE GENOMIC DNA]</scope>
    <source>
        <strain evidence="15 16">KCTC 42399</strain>
    </source>
</reference>
<dbReference type="PANTHER" id="PTHR32282:SF15">
    <property type="entry name" value="PENICILLIN-BINDING PROTEIN 1C"/>
    <property type="match status" value="1"/>
</dbReference>
<dbReference type="SUPFAM" id="SSF56601">
    <property type="entry name" value="beta-lactamase/transpeptidase-like"/>
    <property type="match status" value="1"/>
</dbReference>
<dbReference type="GO" id="GO:0008955">
    <property type="term" value="F:peptidoglycan glycosyltransferase activity"/>
    <property type="evidence" value="ECO:0007669"/>
    <property type="project" value="UniProtKB-EC"/>
</dbReference>
<dbReference type="Proteomes" id="UP000221024">
    <property type="component" value="Unassembled WGS sequence"/>
</dbReference>
<evidence type="ECO:0000313" key="15">
    <source>
        <dbReference type="EMBL" id="PEN05631.1"/>
    </source>
</evidence>
<gene>
    <name evidence="15" type="primary">pbpC</name>
    <name evidence="15" type="ORF">CRI93_12005</name>
</gene>
<evidence type="ECO:0000256" key="1">
    <source>
        <dbReference type="ARBA" id="ARBA00004752"/>
    </source>
</evidence>
<dbReference type="InterPro" id="IPR036950">
    <property type="entry name" value="PBP_transglycosylase"/>
</dbReference>
<dbReference type="AlphaFoldDB" id="A0A2H3NJ00"/>
<feature type="chain" id="PRO_5013675650" description="peptidoglycan glycosyltransferase" evidence="12">
    <location>
        <begin position="20"/>
        <end position="777"/>
    </location>
</feature>
<evidence type="ECO:0000256" key="7">
    <source>
        <dbReference type="ARBA" id="ARBA00022679"/>
    </source>
</evidence>
<keyword evidence="7" id="KW-0808">Transferase</keyword>
<dbReference type="RefSeq" id="WP_098062886.1">
    <property type="nucleotide sequence ID" value="NZ_PDEP01000012.1"/>
</dbReference>
<comment type="pathway">
    <text evidence="1">Cell wall biogenesis; peptidoglycan biosynthesis.</text>
</comment>
<sequence>MAGIACALGLLTLAWPLPAPPPDAPQTLRITDRQGVPLRTLYPNGRHRPVSLADVDTVAVQALLATEDQRFYTHVGIDVLSVLGSAWANLRAGRVVRGASTITMQVAKAMRGQPERSWWNKIAEAHLALRLELRWSKDRILQTWLNRVSFGNRAHGIEAAARLYFGTSARDLTPHQSTYLVGLPQRPSSYNPYRFPERAKQRQQHVLGALVDQGAITAADSAEWAQVPLQVRQPSQTHRAPHFTTMLLQETEQADRSAREWRTTLDAALQARIEARVRTRLHQLRDQHVTNAAVLVLDNEHGAIRAYVGSRNFWNEVIAGQNDGVRMLRQPGSTLKPFLYGHTLDRGTYTPASILPDIPLHVPSAGGAFTPSNYDDRFHGPVPLREALAASYNVPAVRVAREIGPPALLATLRQAGFDTLTRTGAHYGVGLALGNGEVRLLDLAEAYAGLARGGTRPTAHARTWTRTATGDTLHHAPPDPSPLGLASATTTQLTDVLSDAEARVPGFGAETPLELPFPVAVKTGTSKDYRDNWTVGYTPRHTVAVWVGNFDGSPMQNVSGVSGAGPLFHDVMRMLGPGGAFAGHPELVEAPICPASGSTPGAYCPITRTEYFQPGTAPRDTCEVHQRVRIDRRTDTRASSLTPAQYIEERRYTVHPPQYHDWMREQGMSLPPPVREGVSVPDTARPEITYPTPGTRFIIDPVLRAAHQRVHLRGHTPAGWTDPVWTVNGERVDGAWTLSPGRHTVVLSARTAHGTRRQSAPVSVTVYKGGSNDTIGP</sequence>
<dbReference type="GO" id="GO:0008658">
    <property type="term" value="F:penicillin binding"/>
    <property type="evidence" value="ECO:0007669"/>
    <property type="project" value="InterPro"/>
</dbReference>
<dbReference type="GO" id="GO:0006508">
    <property type="term" value="P:proteolysis"/>
    <property type="evidence" value="ECO:0007669"/>
    <property type="project" value="UniProtKB-KW"/>
</dbReference>
<dbReference type="Gene3D" id="1.10.3810.10">
    <property type="entry name" value="Biosynthetic peptidoglycan transglycosylase-like"/>
    <property type="match status" value="1"/>
</dbReference>
<feature type="domain" description="Penicillin-binding protein transpeptidase" evidence="13">
    <location>
        <begin position="293"/>
        <end position="572"/>
    </location>
</feature>
<organism evidence="15 16">
    <name type="scientific">Longimonas halophila</name>
    <dbReference type="NCBI Taxonomy" id="1469170"/>
    <lineage>
        <taxon>Bacteria</taxon>
        <taxon>Pseudomonadati</taxon>
        <taxon>Rhodothermota</taxon>
        <taxon>Rhodothermia</taxon>
        <taxon>Rhodothermales</taxon>
        <taxon>Salisaetaceae</taxon>
        <taxon>Longimonas</taxon>
    </lineage>
</organism>
<evidence type="ECO:0000313" key="16">
    <source>
        <dbReference type="Proteomes" id="UP000221024"/>
    </source>
</evidence>
<dbReference type="InterPro" id="IPR023346">
    <property type="entry name" value="Lysozyme-like_dom_sf"/>
</dbReference>
<comment type="similarity">
    <text evidence="2">In the C-terminal section; belongs to the transpeptidase family.</text>
</comment>
<evidence type="ECO:0000256" key="3">
    <source>
        <dbReference type="ARBA" id="ARBA00007739"/>
    </source>
</evidence>
<dbReference type="InterPro" id="IPR050396">
    <property type="entry name" value="Glycosyltr_51/Transpeptidase"/>
</dbReference>
<accession>A0A2H3NJ00</accession>
<feature type="domain" description="Glycosyl transferase family 51" evidence="14">
    <location>
        <begin position="38"/>
        <end position="209"/>
    </location>
</feature>
<dbReference type="InterPro" id="IPR011815">
    <property type="entry name" value="PBP_1c"/>
</dbReference>
<dbReference type="OrthoDB" id="9766909at2"/>
<keyword evidence="4" id="KW-0121">Carboxypeptidase</keyword>
<keyword evidence="9" id="KW-0511">Multifunctional enzyme</keyword>
<evidence type="ECO:0000256" key="5">
    <source>
        <dbReference type="ARBA" id="ARBA00022670"/>
    </source>
</evidence>
<evidence type="ECO:0000256" key="2">
    <source>
        <dbReference type="ARBA" id="ARBA00007090"/>
    </source>
</evidence>
<dbReference type="InterPro" id="IPR001264">
    <property type="entry name" value="Glyco_trans_51"/>
</dbReference>
<comment type="catalytic activity">
    <reaction evidence="11">
        <text>[GlcNAc-(1-&gt;4)-Mur2Ac(oyl-L-Ala-gamma-D-Glu-L-Lys-D-Ala-D-Ala)](n)-di-trans,octa-cis-undecaprenyl diphosphate + beta-D-GlcNAc-(1-&gt;4)-Mur2Ac(oyl-L-Ala-gamma-D-Glu-L-Lys-D-Ala-D-Ala)-di-trans,octa-cis-undecaprenyl diphosphate = [GlcNAc-(1-&gt;4)-Mur2Ac(oyl-L-Ala-gamma-D-Glu-L-Lys-D-Ala-D-Ala)](n+1)-di-trans,octa-cis-undecaprenyl diphosphate + di-trans,octa-cis-undecaprenyl diphosphate + H(+)</text>
        <dbReference type="Rhea" id="RHEA:23708"/>
        <dbReference type="Rhea" id="RHEA-COMP:9602"/>
        <dbReference type="Rhea" id="RHEA-COMP:9603"/>
        <dbReference type="ChEBI" id="CHEBI:15378"/>
        <dbReference type="ChEBI" id="CHEBI:58405"/>
        <dbReference type="ChEBI" id="CHEBI:60033"/>
        <dbReference type="ChEBI" id="CHEBI:78435"/>
        <dbReference type="EC" id="2.4.99.28"/>
    </reaction>
</comment>
<name>A0A2H3NJ00_9BACT</name>
<dbReference type="EMBL" id="PDEP01000012">
    <property type="protein sequence ID" value="PEN05631.1"/>
    <property type="molecule type" value="Genomic_DNA"/>
</dbReference>
<evidence type="ECO:0000259" key="13">
    <source>
        <dbReference type="Pfam" id="PF00905"/>
    </source>
</evidence>
<dbReference type="EC" id="2.4.99.28" evidence="10"/>
<dbReference type="Pfam" id="PF00912">
    <property type="entry name" value="Transgly"/>
    <property type="match status" value="1"/>
</dbReference>
<keyword evidence="6" id="KW-0328">Glycosyltransferase</keyword>
<dbReference type="NCBIfam" id="TIGR02073">
    <property type="entry name" value="PBP_1c"/>
    <property type="match status" value="1"/>
</dbReference>
<feature type="signal peptide" evidence="12">
    <location>
        <begin position="1"/>
        <end position="19"/>
    </location>
</feature>
<dbReference type="GO" id="GO:0004180">
    <property type="term" value="F:carboxypeptidase activity"/>
    <property type="evidence" value="ECO:0007669"/>
    <property type="project" value="UniProtKB-KW"/>
</dbReference>
<comment type="similarity">
    <text evidence="3">In the N-terminal section; belongs to the glycosyltransferase 51 family.</text>
</comment>
<keyword evidence="16" id="KW-1185">Reference proteome</keyword>
<dbReference type="InterPro" id="IPR001460">
    <property type="entry name" value="PCN-bd_Tpept"/>
</dbReference>
<dbReference type="PANTHER" id="PTHR32282">
    <property type="entry name" value="BINDING PROTEIN TRANSPEPTIDASE, PUTATIVE-RELATED"/>
    <property type="match status" value="1"/>
</dbReference>
<evidence type="ECO:0000256" key="9">
    <source>
        <dbReference type="ARBA" id="ARBA00023268"/>
    </source>
</evidence>
<evidence type="ECO:0000256" key="6">
    <source>
        <dbReference type="ARBA" id="ARBA00022676"/>
    </source>
</evidence>
<dbReference type="Pfam" id="PF00905">
    <property type="entry name" value="Transpeptidase"/>
    <property type="match status" value="1"/>
</dbReference>
<evidence type="ECO:0000256" key="4">
    <source>
        <dbReference type="ARBA" id="ARBA00022645"/>
    </source>
</evidence>
<dbReference type="Gene3D" id="3.40.710.10">
    <property type="entry name" value="DD-peptidase/beta-lactamase superfamily"/>
    <property type="match status" value="1"/>
</dbReference>
<keyword evidence="5" id="KW-0645">Protease</keyword>
<keyword evidence="12" id="KW-0732">Signal</keyword>
<dbReference type="GO" id="GO:0030288">
    <property type="term" value="C:outer membrane-bounded periplasmic space"/>
    <property type="evidence" value="ECO:0007669"/>
    <property type="project" value="TreeGrafter"/>
</dbReference>
<evidence type="ECO:0000256" key="10">
    <source>
        <dbReference type="ARBA" id="ARBA00044770"/>
    </source>
</evidence>
<dbReference type="SUPFAM" id="SSF53955">
    <property type="entry name" value="Lysozyme-like"/>
    <property type="match status" value="1"/>
</dbReference>
<keyword evidence="8" id="KW-0378">Hydrolase</keyword>
<evidence type="ECO:0000259" key="14">
    <source>
        <dbReference type="Pfam" id="PF00912"/>
    </source>
</evidence>